<evidence type="ECO:0000256" key="2">
    <source>
        <dbReference type="ARBA" id="ARBA00022525"/>
    </source>
</evidence>
<evidence type="ECO:0000256" key="3">
    <source>
        <dbReference type="ARBA" id="ARBA00022729"/>
    </source>
</evidence>
<evidence type="ECO:0000256" key="4">
    <source>
        <dbReference type="SAM" id="SignalP"/>
    </source>
</evidence>
<reference evidence="5" key="1">
    <citation type="submission" date="2007-09" db="EMBL/GenBank/DDBJ databases">
        <title>Toxic transcriptome analysis of Lychas mucronatus: molecular mechanisms regulating diversity of scorpion venom peptides.</title>
        <authorList>
            <person name="Li W."/>
            <person name="Ma Y."/>
            <person name="Cao Z."/>
        </authorList>
    </citation>
    <scope>NUCLEOTIDE SEQUENCE</scope>
    <source>
        <tissue evidence="5">Venom gland</tissue>
    </source>
</reference>
<evidence type="ECO:0000256" key="1">
    <source>
        <dbReference type="ARBA" id="ARBA00004613"/>
    </source>
</evidence>
<feature type="chain" id="PRO_5006829217" evidence="4">
    <location>
        <begin position="26"/>
        <end position="65"/>
    </location>
</feature>
<feature type="signal peptide" evidence="4">
    <location>
        <begin position="1"/>
        <end position="25"/>
    </location>
</feature>
<evidence type="ECO:0000313" key="5">
    <source>
        <dbReference type="EMBL" id="ABY26663.1"/>
    </source>
</evidence>
<dbReference type="SUPFAM" id="SSF57095">
    <property type="entry name" value="Scorpion toxin-like"/>
    <property type="match status" value="1"/>
</dbReference>
<protein>
    <submittedName>
        <fullName evidence="5">Neurotoxin KTx8</fullName>
    </submittedName>
</protein>
<organism evidence="5">
    <name type="scientific">Lychas mucronatus</name>
    <name type="common">Chinese swimming scorpion</name>
    <dbReference type="NCBI Taxonomy" id="172552"/>
    <lineage>
        <taxon>Eukaryota</taxon>
        <taxon>Metazoa</taxon>
        <taxon>Ecdysozoa</taxon>
        <taxon>Arthropoda</taxon>
        <taxon>Chelicerata</taxon>
        <taxon>Arachnida</taxon>
        <taxon>Scorpiones</taxon>
        <taxon>Buthida</taxon>
        <taxon>Buthoidea</taxon>
        <taxon>Buthidae</taxon>
        <taxon>Lychas</taxon>
    </lineage>
</organism>
<dbReference type="GO" id="GO:0005576">
    <property type="term" value="C:extracellular region"/>
    <property type="evidence" value="ECO:0007669"/>
    <property type="project" value="UniProtKB-SubCell"/>
</dbReference>
<name>A0A0U1SNA9_LYCMC</name>
<dbReference type="InterPro" id="IPR036574">
    <property type="entry name" value="Scorpion_toxin-like_sf"/>
</dbReference>
<sequence length="65" mass="6912">MNKVCFVVVLVLFVALAAYVSPIEGVPTGGCPLSDSLCAKYCKSHKFGKTGRCTGPNKMKCKCLV</sequence>
<dbReference type="AlphaFoldDB" id="A0A0U1SNA9"/>
<keyword evidence="3 4" id="KW-0732">Signal</keyword>
<accession>A0A0U1SNA9</accession>
<keyword evidence="5" id="KW-0528">Neurotoxin</keyword>
<comment type="subcellular location">
    <subcellularLocation>
        <location evidence="1">Secreted</location>
    </subcellularLocation>
</comment>
<dbReference type="EMBL" id="EU163854">
    <property type="protein sequence ID" value="ABY26663.1"/>
    <property type="molecule type" value="mRNA"/>
</dbReference>
<dbReference type="SMR" id="A0A0U1SNA9"/>
<proteinExistence type="evidence at transcript level"/>
<keyword evidence="5" id="KW-0800">Toxin</keyword>
<keyword evidence="2" id="KW-0964">Secreted</keyword>